<dbReference type="SUPFAM" id="SSF46894">
    <property type="entry name" value="C-terminal effector domain of the bipartite response regulators"/>
    <property type="match status" value="1"/>
</dbReference>
<keyword evidence="15" id="KW-1185">Reference proteome</keyword>
<dbReference type="GO" id="GO:0005829">
    <property type="term" value="C:cytosol"/>
    <property type="evidence" value="ECO:0007669"/>
    <property type="project" value="TreeGrafter"/>
</dbReference>
<dbReference type="GO" id="GO:0000976">
    <property type="term" value="F:transcription cis-regulatory region binding"/>
    <property type="evidence" value="ECO:0007669"/>
    <property type="project" value="TreeGrafter"/>
</dbReference>
<feature type="domain" description="OmpR/PhoB-type" evidence="13">
    <location>
        <begin position="134"/>
        <end position="234"/>
    </location>
</feature>
<dbReference type="Proteomes" id="UP000070529">
    <property type="component" value="Unassembled WGS sequence"/>
</dbReference>
<dbReference type="FunFam" id="1.10.10.10:FF:000099">
    <property type="entry name" value="Two-component system response regulator TorR"/>
    <property type="match status" value="1"/>
</dbReference>
<keyword evidence="5" id="KW-0902">Two-component regulatory system</keyword>
<evidence type="ECO:0000256" key="3">
    <source>
        <dbReference type="ARBA" id="ARBA00022491"/>
    </source>
</evidence>
<evidence type="ECO:0000256" key="4">
    <source>
        <dbReference type="ARBA" id="ARBA00022553"/>
    </source>
</evidence>
<evidence type="ECO:0000256" key="10">
    <source>
        <dbReference type="PROSITE-ProRule" id="PRU00169"/>
    </source>
</evidence>
<dbReference type="RefSeq" id="WP_067419247.1">
    <property type="nucleotide sequence ID" value="NZ_LNTY01000050.1"/>
</dbReference>
<comment type="caution">
    <text evidence="14">The sequence shown here is derived from an EMBL/GenBank/DDBJ whole genome shotgun (WGS) entry which is preliminary data.</text>
</comment>
<gene>
    <name evidence="14" type="ORF">ATN88_08450</name>
</gene>
<comment type="subcellular location">
    <subcellularLocation>
        <location evidence="1">Cytoplasm</location>
    </subcellularLocation>
</comment>
<dbReference type="PROSITE" id="PS50110">
    <property type="entry name" value="RESPONSE_REGULATORY"/>
    <property type="match status" value="1"/>
</dbReference>
<evidence type="ECO:0000256" key="2">
    <source>
        <dbReference type="ARBA" id="ARBA00022490"/>
    </source>
</evidence>
<dbReference type="InterPro" id="IPR011006">
    <property type="entry name" value="CheY-like_superfamily"/>
</dbReference>
<evidence type="ECO:0000259" key="12">
    <source>
        <dbReference type="PROSITE" id="PS50110"/>
    </source>
</evidence>
<proteinExistence type="predicted"/>
<keyword evidence="8" id="KW-0010">Activator</keyword>
<evidence type="ECO:0000256" key="1">
    <source>
        <dbReference type="ARBA" id="ARBA00004496"/>
    </source>
</evidence>
<dbReference type="Gene3D" id="1.10.10.10">
    <property type="entry name" value="Winged helix-like DNA-binding domain superfamily/Winged helix DNA-binding domain"/>
    <property type="match status" value="1"/>
</dbReference>
<dbReference type="Pfam" id="PF00486">
    <property type="entry name" value="Trans_reg_C"/>
    <property type="match status" value="1"/>
</dbReference>
<sequence length="244" mass="27320">MNNHVSHIVVVDDEEDIRDVLADALQQLGHKVTKAGNSIELFAAEKPDLAVIDLRLNNEDGLTLAKSLREQSDIPIMMLTGKGDETDIIIGLEVAADDYMLKPFNLREFTARVNALLRRSNSNAAQPAPIASHETLYQFADWTLNLSQRTVVRADGSQPTLTHGEFSLLEALVTSPQRVLSREQLMEKTHGYGSDSQDRTIDVLVVRLRRKIEENPRIPRLIKTERGIGYRFNTSVTKHTKPAS</sequence>
<evidence type="ECO:0000259" key="13">
    <source>
        <dbReference type="PROSITE" id="PS51755"/>
    </source>
</evidence>
<dbReference type="EMBL" id="LNTY01000050">
    <property type="protein sequence ID" value="KXF80662.1"/>
    <property type="molecule type" value="Genomic_DNA"/>
</dbReference>
<dbReference type="STRING" id="294935.ATN88_08450"/>
<keyword evidence="7 11" id="KW-0238">DNA-binding</keyword>
<dbReference type="InterPro" id="IPR016032">
    <property type="entry name" value="Sig_transdc_resp-reg_C-effctor"/>
</dbReference>
<dbReference type="GO" id="GO:0000156">
    <property type="term" value="F:phosphorelay response regulator activity"/>
    <property type="evidence" value="ECO:0007669"/>
    <property type="project" value="TreeGrafter"/>
</dbReference>
<keyword evidence="2" id="KW-0963">Cytoplasm</keyword>
<evidence type="ECO:0000256" key="11">
    <source>
        <dbReference type="PROSITE-ProRule" id="PRU01091"/>
    </source>
</evidence>
<keyword evidence="9" id="KW-0804">Transcription</keyword>
<dbReference type="OrthoDB" id="9802426at2"/>
<dbReference type="InterPro" id="IPR001867">
    <property type="entry name" value="OmpR/PhoB-type_DNA-bd"/>
</dbReference>
<dbReference type="InterPro" id="IPR036388">
    <property type="entry name" value="WH-like_DNA-bd_sf"/>
</dbReference>
<feature type="modified residue" description="4-aspartylphosphate" evidence="10">
    <location>
        <position position="53"/>
    </location>
</feature>
<evidence type="ECO:0000256" key="6">
    <source>
        <dbReference type="ARBA" id="ARBA00023015"/>
    </source>
</evidence>
<dbReference type="SMART" id="SM00448">
    <property type="entry name" value="REC"/>
    <property type="match status" value="1"/>
</dbReference>
<dbReference type="CDD" id="cd17574">
    <property type="entry name" value="REC_OmpR"/>
    <property type="match status" value="1"/>
</dbReference>
<reference evidence="14 15" key="1">
    <citation type="submission" date="2015-11" db="EMBL/GenBank/DDBJ databases">
        <title>Genomic Taxonomy of the Vibrionaceae.</title>
        <authorList>
            <person name="Gomez-Gil B."/>
            <person name="Enciso-Ibarra J."/>
        </authorList>
    </citation>
    <scope>NUCLEOTIDE SEQUENCE [LARGE SCALE GENOMIC DNA]</scope>
    <source>
        <strain evidence="14 15">CAIM 912</strain>
    </source>
</reference>
<dbReference type="SMART" id="SM00862">
    <property type="entry name" value="Trans_reg_C"/>
    <property type="match status" value="1"/>
</dbReference>
<organism evidence="14 15">
    <name type="scientific">Enterovibrio coralii</name>
    <dbReference type="NCBI Taxonomy" id="294935"/>
    <lineage>
        <taxon>Bacteria</taxon>
        <taxon>Pseudomonadati</taxon>
        <taxon>Pseudomonadota</taxon>
        <taxon>Gammaproteobacteria</taxon>
        <taxon>Vibrionales</taxon>
        <taxon>Vibrionaceae</taxon>
        <taxon>Enterovibrio</taxon>
    </lineage>
</organism>
<dbReference type="Pfam" id="PF00072">
    <property type="entry name" value="Response_reg"/>
    <property type="match status" value="1"/>
</dbReference>
<evidence type="ECO:0000256" key="5">
    <source>
        <dbReference type="ARBA" id="ARBA00023012"/>
    </source>
</evidence>
<dbReference type="PROSITE" id="PS51755">
    <property type="entry name" value="OMPR_PHOB"/>
    <property type="match status" value="1"/>
</dbReference>
<dbReference type="Gene3D" id="3.40.50.2300">
    <property type="match status" value="1"/>
</dbReference>
<dbReference type="InterPro" id="IPR001789">
    <property type="entry name" value="Sig_transdc_resp-reg_receiver"/>
</dbReference>
<feature type="DNA-binding region" description="OmpR/PhoB-type" evidence="11">
    <location>
        <begin position="134"/>
        <end position="234"/>
    </location>
</feature>
<name>A0A135I5D3_9GAMM</name>
<dbReference type="Gene3D" id="6.10.250.690">
    <property type="match status" value="1"/>
</dbReference>
<evidence type="ECO:0000256" key="8">
    <source>
        <dbReference type="ARBA" id="ARBA00023159"/>
    </source>
</evidence>
<evidence type="ECO:0000313" key="15">
    <source>
        <dbReference type="Proteomes" id="UP000070529"/>
    </source>
</evidence>
<evidence type="ECO:0000256" key="9">
    <source>
        <dbReference type="ARBA" id="ARBA00023163"/>
    </source>
</evidence>
<evidence type="ECO:0000313" key="14">
    <source>
        <dbReference type="EMBL" id="KXF80662.1"/>
    </source>
</evidence>
<evidence type="ECO:0000256" key="7">
    <source>
        <dbReference type="ARBA" id="ARBA00023125"/>
    </source>
</evidence>
<dbReference type="GO" id="GO:0006355">
    <property type="term" value="P:regulation of DNA-templated transcription"/>
    <property type="evidence" value="ECO:0007669"/>
    <property type="project" value="InterPro"/>
</dbReference>
<dbReference type="PANTHER" id="PTHR48111">
    <property type="entry name" value="REGULATOR OF RPOS"/>
    <property type="match status" value="1"/>
</dbReference>
<dbReference type="CDD" id="cd00383">
    <property type="entry name" value="trans_reg_C"/>
    <property type="match status" value="1"/>
</dbReference>
<feature type="domain" description="Response regulatory" evidence="12">
    <location>
        <begin position="7"/>
        <end position="117"/>
    </location>
</feature>
<keyword evidence="4 10" id="KW-0597">Phosphoprotein</keyword>
<dbReference type="GO" id="GO:0032993">
    <property type="term" value="C:protein-DNA complex"/>
    <property type="evidence" value="ECO:0007669"/>
    <property type="project" value="TreeGrafter"/>
</dbReference>
<dbReference type="PANTHER" id="PTHR48111:SF55">
    <property type="entry name" value="AEROBIC RESPIRATION CONTROL PROTEIN ARCA"/>
    <property type="match status" value="1"/>
</dbReference>
<dbReference type="SUPFAM" id="SSF52172">
    <property type="entry name" value="CheY-like"/>
    <property type="match status" value="1"/>
</dbReference>
<dbReference type="InterPro" id="IPR039420">
    <property type="entry name" value="WalR-like"/>
</dbReference>
<accession>A0A135I5D3</accession>
<keyword evidence="6" id="KW-0805">Transcription regulation</keyword>
<dbReference type="AlphaFoldDB" id="A0A135I5D3"/>
<keyword evidence="3" id="KW-0678">Repressor</keyword>
<protein>
    <submittedName>
        <fullName evidence="14">Two-component system response regulator</fullName>
    </submittedName>
</protein>